<dbReference type="Proteomes" id="UP001319080">
    <property type="component" value="Unassembled WGS sequence"/>
</dbReference>
<dbReference type="InterPro" id="IPR032857">
    <property type="entry name" value="ALKBH4"/>
</dbReference>
<reference evidence="2 3" key="1">
    <citation type="submission" date="2021-05" db="EMBL/GenBank/DDBJ databases">
        <title>A Polyphasic approach of four new species of the genus Ohtaekwangia: Ohtaekwangia histidinii sp. nov., Ohtaekwangia cretensis sp. nov., Ohtaekwangia indiensis sp. nov., Ohtaekwangia reichenbachii sp. nov. from diverse environment.</title>
        <authorList>
            <person name="Octaviana S."/>
        </authorList>
    </citation>
    <scope>NUCLEOTIDE SEQUENCE [LARGE SCALE GENOMIC DNA]</scope>
    <source>
        <strain evidence="2 3">PWU5</strain>
    </source>
</reference>
<dbReference type="InterPro" id="IPR027450">
    <property type="entry name" value="AlkB-like"/>
</dbReference>
<dbReference type="EMBL" id="JAHESE010000004">
    <property type="protein sequence ID" value="MBT1707911.1"/>
    <property type="molecule type" value="Genomic_DNA"/>
</dbReference>
<keyword evidence="3" id="KW-1185">Reference proteome</keyword>
<dbReference type="GO" id="GO:0051213">
    <property type="term" value="F:dioxygenase activity"/>
    <property type="evidence" value="ECO:0007669"/>
    <property type="project" value="UniProtKB-KW"/>
</dbReference>
<dbReference type="SUPFAM" id="SSF51197">
    <property type="entry name" value="Clavaminate synthase-like"/>
    <property type="match status" value="1"/>
</dbReference>
<name>A0AAP2DV11_9BACT</name>
<dbReference type="AlphaFoldDB" id="A0AAP2DV11"/>
<dbReference type="PANTHER" id="PTHR12463">
    <property type="entry name" value="OXYGENASE-RELATED"/>
    <property type="match status" value="1"/>
</dbReference>
<comment type="caution">
    <text evidence="2">The sequence shown here is derived from an EMBL/GenBank/DDBJ whole genome shotgun (WGS) entry which is preliminary data.</text>
</comment>
<dbReference type="RefSeq" id="WP_254083502.1">
    <property type="nucleotide sequence ID" value="NZ_JAHESE010000004.1"/>
</dbReference>
<gene>
    <name evidence="2" type="ORF">KK062_06750</name>
</gene>
<accession>A0AAP2DV11</accession>
<dbReference type="InterPro" id="IPR005123">
    <property type="entry name" value="Oxoglu/Fe-dep_dioxygenase_dom"/>
</dbReference>
<dbReference type="GO" id="GO:0070988">
    <property type="term" value="P:demethylation"/>
    <property type="evidence" value="ECO:0007669"/>
    <property type="project" value="InterPro"/>
</dbReference>
<evidence type="ECO:0000313" key="2">
    <source>
        <dbReference type="EMBL" id="MBT1707911.1"/>
    </source>
</evidence>
<sequence length="187" mass="21113">MDLFPDTLPVPSGFRYAADFLTSAEEAALLQHIHTIALKPMIFQGFEAKRKTESFGYDYSFDNRRLSKGKDIPAFFEPLLRRAAAFSGINTADIAELLLTEYPPGAVINWHRDAPPFKTIIGISLLEDCIFKFRPHDKAQQSRKSVISLPVARRSLYVIDGSARSEWQHSIAPVKATRYSITLRTLI</sequence>
<proteinExistence type="predicted"/>
<organism evidence="2 3">
    <name type="scientific">Dawidia cretensis</name>
    <dbReference type="NCBI Taxonomy" id="2782350"/>
    <lineage>
        <taxon>Bacteria</taxon>
        <taxon>Pseudomonadati</taxon>
        <taxon>Bacteroidota</taxon>
        <taxon>Cytophagia</taxon>
        <taxon>Cytophagales</taxon>
        <taxon>Chryseotaleaceae</taxon>
        <taxon>Dawidia</taxon>
    </lineage>
</organism>
<evidence type="ECO:0000313" key="3">
    <source>
        <dbReference type="Proteomes" id="UP001319080"/>
    </source>
</evidence>
<evidence type="ECO:0000259" key="1">
    <source>
        <dbReference type="PROSITE" id="PS51471"/>
    </source>
</evidence>
<keyword evidence="2" id="KW-0223">Dioxygenase</keyword>
<feature type="domain" description="Fe2OG dioxygenase" evidence="1">
    <location>
        <begin position="93"/>
        <end position="187"/>
    </location>
</feature>
<dbReference type="GO" id="GO:0032451">
    <property type="term" value="F:demethylase activity"/>
    <property type="evidence" value="ECO:0007669"/>
    <property type="project" value="TreeGrafter"/>
</dbReference>
<protein>
    <submittedName>
        <fullName evidence="2">Alpha-ketoglutarate-dependent dioxygenase AlkB</fullName>
    </submittedName>
</protein>
<dbReference type="Gene3D" id="2.60.120.590">
    <property type="entry name" value="Alpha-ketoglutarate-dependent dioxygenase AlkB-like"/>
    <property type="match status" value="1"/>
</dbReference>
<dbReference type="PANTHER" id="PTHR12463:SF1">
    <property type="entry name" value="2-OXOGLUTARATE AND FE-DEPENDENT OXYGENASE FAMILY PROTEIN"/>
    <property type="match status" value="1"/>
</dbReference>
<dbReference type="Pfam" id="PF13532">
    <property type="entry name" value="2OG-FeII_Oxy_2"/>
    <property type="match status" value="1"/>
</dbReference>
<dbReference type="InterPro" id="IPR037151">
    <property type="entry name" value="AlkB-like_sf"/>
</dbReference>
<keyword evidence="2" id="KW-0560">Oxidoreductase</keyword>
<dbReference type="PROSITE" id="PS51471">
    <property type="entry name" value="FE2OG_OXY"/>
    <property type="match status" value="1"/>
</dbReference>